<dbReference type="EMBL" id="JAPDGR010004299">
    <property type="protein sequence ID" value="KAJ2968533.1"/>
    <property type="molecule type" value="Genomic_DNA"/>
</dbReference>
<keyword evidence="2" id="KW-1185">Reference proteome</keyword>
<dbReference type="Proteomes" id="UP001143856">
    <property type="component" value="Unassembled WGS sequence"/>
</dbReference>
<proteinExistence type="predicted"/>
<sequence>MDSPPSPWPPSASTTTSGPVINSPSNLSYSSGPSHTSTRSTSPDSASASVLSRHSSPLIDLSVAAVSIEHMPNTLLEQPADTNMDSNSFQSVDDRRNKPTSERVTGNQFPLLQQPQQYQQQQQQQQQQQALASPHLQIARSGLQVSSGHHRGVASANWRANSTEDAIVPQSRIMYSPFDGPATQHSQHPPTRSTPFSHPRMDQHHHLQHSAGVTSYLNIGPISDAQLDSTFAYCYDRGNGQYTRLIPADMLPPLQDIPALQKNSAGMVIVPQPRGLPSNGPSSNTEPVAMQSSPSTPTSSADTIQVSYMADHESHRSSRALVHSRFHVGLRIVFSPVHMPLASIRKEEELQTDPIEASRFLGPF</sequence>
<gene>
    <name evidence="1" type="ORF">NUW58_g10201</name>
</gene>
<evidence type="ECO:0000313" key="2">
    <source>
        <dbReference type="Proteomes" id="UP001143856"/>
    </source>
</evidence>
<comment type="caution">
    <text evidence="1">The sequence shown here is derived from an EMBL/GenBank/DDBJ whole genome shotgun (WGS) entry which is preliminary data.</text>
</comment>
<protein>
    <submittedName>
        <fullName evidence="1">Uncharacterized protein</fullName>
    </submittedName>
</protein>
<name>A0ACC1MPB0_9PEZI</name>
<accession>A0ACC1MPB0</accession>
<reference evidence="1" key="1">
    <citation type="submission" date="2022-10" db="EMBL/GenBank/DDBJ databases">
        <title>Genome Sequence of Xylaria curta.</title>
        <authorList>
            <person name="Buettner E."/>
        </authorList>
    </citation>
    <scope>NUCLEOTIDE SEQUENCE</scope>
    <source>
        <strain evidence="1">Babe10</strain>
    </source>
</reference>
<organism evidence="1 2">
    <name type="scientific">Xylaria curta</name>
    <dbReference type="NCBI Taxonomy" id="42375"/>
    <lineage>
        <taxon>Eukaryota</taxon>
        <taxon>Fungi</taxon>
        <taxon>Dikarya</taxon>
        <taxon>Ascomycota</taxon>
        <taxon>Pezizomycotina</taxon>
        <taxon>Sordariomycetes</taxon>
        <taxon>Xylariomycetidae</taxon>
        <taxon>Xylariales</taxon>
        <taxon>Xylariaceae</taxon>
        <taxon>Xylaria</taxon>
    </lineage>
</organism>
<evidence type="ECO:0000313" key="1">
    <source>
        <dbReference type="EMBL" id="KAJ2968533.1"/>
    </source>
</evidence>